<dbReference type="Proteomes" id="UP000789702">
    <property type="component" value="Unassembled WGS sequence"/>
</dbReference>
<name>A0ACA9P3C8_9GLOM</name>
<feature type="non-terminal residue" evidence="1">
    <location>
        <position position="152"/>
    </location>
</feature>
<accession>A0ACA9P3C8</accession>
<keyword evidence="2" id="KW-1185">Reference proteome</keyword>
<protein>
    <submittedName>
        <fullName evidence="1">15633_t:CDS:1</fullName>
    </submittedName>
</protein>
<organism evidence="1 2">
    <name type="scientific">Dentiscutata heterogama</name>
    <dbReference type="NCBI Taxonomy" id="1316150"/>
    <lineage>
        <taxon>Eukaryota</taxon>
        <taxon>Fungi</taxon>
        <taxon>Fungi incertae sedis</taxon>
        <taxon>Mucoromycota</taxon>
        <taxon>Glomeromycotina</taxon>
        <taxon>Glomeromycetes</taxon>
        <taxon>Diversisporales</taxon>
        <taxon>Gigasporaceae</taxon>
        <taxon>Dentiscutata</taxon>
    </lineage>
</organism>
<proteinExistence type="predicted"/>
<reference evidence="1" key="1">
    <citation type="submission" date="2021-06" db="EMBL/GenBank/DDBJ databases">
        <authorList>
            <person name="Kallberg Y."/>
            <person name="Tangrot J."/>
            <person name="Rosling A."/>
        </authorList>
    </citation>
    <scope>NUCLEOTIDE SEQUENCE</scope>
    <source>
        <strain evidence="1">IL203A</strain>
    </source>
</reference>
<evidence type="ECO:0000313" key="2">
    <source>
        <dbReference type="Proteomes" id="UP000789702"/>
    </source>
</evidence>
<evidence type="ECO:0000313" key="1">
    <source>
        <dbReference type="EMBL" id="CAG8687080.1"/>
    </source>
</evidence>
<gene>
    <name evidence="1" type="ORF">DHETER_LOCUS11045</name>
</gene>
<dbReference type="EMBL" id="CAJVPU010023087">
    <property type="protein sequence ID" value="CAG8687080.1"/>
    <property type="molecule type" value="Genomic_DNA"/>
</dbReference>
<sequence>MPEHIVKKHQEFKQNQDVNTSVLQLYHGTKHSCNIKELNNIDMLCKNFECCTCGIIRNGPQLSLAKTRDLGSKCCGAESRLALSKNSRSRDIDKKLELIWLAPTANISHEYTGVIPPQNQTTSKYTNCCAVFLMDVVAPEPFNDVYFVRSEE</sequence>
<comment type="caution">
    <text evidence="1">The sequence shown here is derived from an EMBL/GenBank/DDBJ whole genome shotgun (WGS) entry which is preliminary data.</text>
</comment>